<evidence type="ECO:0000313" key="3">
    <source>
        <dbReference type="Proteomes" id="UP000193642"/>
    </source>
</evidence>
<feature type="domain" description="Heterokaryon incompatibility" evidence="1">
    <location>
        <begin position="45"/>
        <end position="133"/>
    </location>
</feature>
<protein>
    <recommendedName>
        <fullName evidence="1">Heterokaryon incompatibility domain-containing protein</fullName>
    </recommendedName>
</protein>
<accession>A0A1Y2B1E1</accession>
<dbReference type="PANTHER" id="PTHR24148:SF64">
    <property type="entry name" value="HETEROKARYON INCOMPATIBILITY DOMAIN-CONTAINING PROTEIN"/>
    <property type="match status" value="1"/>
</dbReference>
<proteinExistence type="predicted"/>
<reference evidence="2 3" key="1">
    <citation type="submission" date="2016-07" db="EMBL/GenBank/DDBJ databases">
        <title>Pervasive Adenine N6-methylation of Active Genes in Fungi.</title>
        <authorList>
            <consortium name="DOE Joint Genome Institute"/>
            <person name="Mondo S.J."/>
            <person name="Dannebaum R.O."/>
            <person name="Kuo R.C."/>
            <person name="Labutti K."/>
            <person name="Haridas S."/>
            <person name="Kuo A."/>
            <person name="Salamov A."/>
            <person name="Ahrendt S.R."/>
            <person name="Lipzen A."/>
            <person name="Sullivan W."/>
            <person name="Andreopoulos W.B."/>
            <person name="Clum A."/>
            <person name="Lindquist E."/>
            <person name="Daum C."/>
            <person name="Ramamoorthy G.K."/>
            <person name="Gryganskyi A."/>
            <person name="Culley D."/>
            <person name="Magnuson J.K."/>
            <person name="James T.Y."/>
            <person name="O'Malley M.A."/>
            <person name="Stajich J.E."/>
            <person name="Spatafora J.W."/>
            <person name="Visel A."/>
            <person name="Grigoriev I.V."/>
        </authorList>
    </citation>
    <scope>NUCLEOTIDE SEQUENCE [LARGE SCALE GENOMIC DNA]</scope>
    <source>
        <strain evidence="2 3">JEL800</strain>
    </source>
</reference>
<dbReference type="Proteomes" id="UP000193642">
    <property type="component" value="Unassembled WGS sequence"/>
</dbReference>
<organism evidence="2 3">
    <name type="scientific">Rhizoclosmatium globosum</name>
    <dbReference type="NCBI Taxonomy" id="329046"/>
    <lineage>
        <taxon>Eukaryota</taxon>
        <taxon>Fungi</taxon>
        <taxon>Fungi incertae sedis</taxon>
        <taxon>Chytridiomycota</taxon>
        <taxon>Chytridiomycota incertae sedis</taxon>
        <taxon>Chytridiomycetes</taxon>
        <taxon>Chytridiales</taxon>
        <taxon>Chytriomycetaceae</taxon>
        <taxon>Rhizoclosmatium</taxon>
    </lineage>
</organism>
<dbReference type="AlphaFoldDB" id="A0A1Y2B1E1"/>
<comment type="caution">
    <text evidence="2">The sequence shown here is derived from an EMBL/GenBank/DDBJ whole genome shotgun (WGS) entry which is preliminary data.</text>
</comment>
<dbReference type="InterPro" id="IPR052895">
    <property type="entry name" value="HetReg/Transcr_Mod"/>
</dbReference>
<dbReference type="PANTHER" id="PTHR24148">
    <property type="entry name" value="ANKYRIN REPEAT DOMAIN-CONTAINING PROTEIN 39 HOMOLOG-RELATED"/>
    <property type="match status" value="1"/>
</dbReference>
<name>A0A1Y2B1E1_9FUNG</name>
<keyword evidence="3" id="KW-1185">Reference proteome</keyword>
<dbReference type="InterPro" id="IPR010730">
    <property type="entry name" value="HET"/>
</dbReference>
<dbReference type="Pfam" id="PF06985">
    <property type="entry name" value="HET"/>
    <property type="match status" value="1"/>
</dbReference>
<evidence type="ECO:0000313" key="2">
    <source>
        <dbReference type="EMBL" id="ORY28370.1"/>
    </source>
</evidence>
<sequence>MDYHPRRGPPSWTISEPYKTSRSSSAQLELWPVSKIATEFASDGILSHVWGSDLKVVEIEGVDVLLKQDDPTKLELLRHVIKSGSNGCPRIWVDILDIDQENDAIKFAQIEQLLNLYKSKNHTIIYHSEDPESLASTLLGESNRKIFVEVLDVMLRSCEHSLRVWTLQEFVLAQKVVHVFRTPDPTMVLVAHEQFKEVFNKLPAYERNGLATWFLREGDSRFNLPWNSPAEIIERLPPIRYCTQIHDYVNGRASIYGITPIGYETSMKDLFQKLLEFDDLMHLSGDFLCVSGENGIKKAIIPKDEVEMQRFLLRWFQTVSERKIQFREENGKHIKELLLARIWLPYLKNGKFNSVHSQFVQTNQGWAFQVTARIIRPDEEFLVSLQYLGTAKVEWWKPENQEQRVFLYNHKLCGFESDGRLVDFPWKRSPFVVPYVAVIGTTVFLIKSISDSEVILGSPAGHYYGYSEGTTHQDAVKPKPYFERDVMLYF</sequence>
<dbReference type="OrthoDB" id="2163058at2759"/>
<dbReference type="EMBL" id="MCGO01000095">
    <property type="protein sequence ID" value="ORY28370.1"/>
    <property type="molecule type" value="Genomic_DNA"/>
</dbReference>
<evidence type="ECO:0000259" key="1">
    <source>
        <dbReference type="Pfam" id="PF06985"/>
    </source>
</evidence>
<gene>
    <name evidence="2" type="ORF">BCR33DRAFT_772838</name>
</gene>